<dbReference type="PANTHER" id="PTHR30535">
    <property type="entry name" value="VITAMIN B12-BINDING PROTEIN"/>
    <property type="match status" value="1"/>
</dbReference>
<dbReference type="Proteomes" id="UP001210678">
    <property type="component" value="Unassembled WGS sequence"/>
</dbReference>
<dbReference type="InterPro" id="IPR002491">
    <property type="entry name" value="ABC_transptr_periplasmic_BD"/>
</dbReference>
<organism evidence="2 3">
    <name type="scientific">Vibrio algarum</name>
    <dbReference type="NCBI Taxonomy" id="3020714"/>
    <lineage>
        <taxon>Bacteria</taxon>
        <taxon>Pseudomonadati</taxon>
        <taxon>Pseudomonadota</taxon>
        <taxon>Gammaproteobacteria</taxon>
        <taxon>Vibrionales</taxon>
        <taxon>Vibrionaceae</taxon>
        <taxon>Vibrio</taxon>
    </lineage>
</organism>
<sequence length="235" mass="26104">MVLLAPAVGDIVIKLGARDQVVGVTRSNEDFPEAVKIGSHIKPNIELIKGLEPDLIVVSSDRFFSDHLAAKVGADVIRYDPSNLAEILIEIDRFGVLLEKEAQAQQLVQKLTRISEQLQPVTEVPSVVYEITESPYIIAGRGNIVNDIIRVAGGKLIAPADRKLLKFNVESVLIEDPDYYLYQVGPMNKNPTPPSDRPNFTMLNGRVVQVDQLEFSRANTKTFRLALELNQLFSQ</sequence>
<dbReference type="RefSeq" id="WP_272138763.1">
    <property type="nucleotide sequence ID" value="NZ_JAQLOI010000003.1"/>
</dbReference>
<keyword evidence="3" id="KW-1185">Reference proteome</keyword>
<evidence type="ECO:0000313" key="2">
    <source>
        <dbReference type="EMBL" id="MDB1125239.1"/>
    </source>
</evidence>
<dbReference type="Pfam" id="PF01497">
    <property type="entry name" value="Peripla_BP_2"/>
    <property type="match status" value="1"/>
</dbReference>
<accession>A0ABT4YUH7</accession>
<reference evidence="2 3" key="1">
    <citation type="submission" date="2023-01" db="EMBL/GenBank/DDBJ databases">
        <title>Vibrio sp. KJ40-1 sp.nov, isolated from marine algae.</title>
        <authorList>
            <person name="Butt M."/>
            <person name="Kim J.M.J."/>
            <person name="Jeon C.O.C."/>
        </authorList>
    </citation>
    <scope>NUCLEOTIDE SEQUENCE [LARGE SCALE GENOMIC DNA]</scope>
    <source>
        <strain evidence="2 3">KJ40-1</strain>
    </source>
</reference>
<dbReference type="Gene3D" id="3.40.50.1980">
    <property type="entry name" value="Nitrogenase molybdenum iron protein domain"/>
    <property type="match status" value="2"/>
</dbReference>
<dbReference type="PROSITE" id="PS50983">
    <property type="entry name" value="FE_B12_PBP"/>
    <property type="match status" value="1"/>
</dbReference>
<name>A0ABT4YUH7_9VIBR</name>
<dbReference type="InterPro" id="IPR050902">
    <property type="entry name" value="ABC_Transporter_SBP"/>
</dbReference>
<protein>
    <submittedName>
        <fullName evidence="2">ABC transporter substrate-binding protein</fullName>
    </submittedName>
</protein>
<proteinExistence type="predicted"/>
<dbReference type="SUPFAM" id="SSF53807">
    <property type="entry name" value="Helical backbone' metal receptor"/>
    <property type="match status" value="1"/>
</dbReference>
<comment type="caution">
    <text evidence="2">The sequence shown here is derived from an EMBL/GenBank/DDBJ whole genome shotgun (WGS) entry which is preliminary data.</text>
</comment>
<evidence type="ECO:0000259" key="1">
    <source>
        <dbReference type="PROSITE" id="PS50983"/>
    </source>
</evidence>
<feature type="domain" description="Fe/B12 periplasmic-binding" evidence="1">
    <location>
        <begin position="1"/>
        <end position="235"/>
    </location>
</feature>
<evidence type="ECO:0000313" key="3">
    <source>
        <dbReference type="Proteomes" id="UP001210678"/>
    </source>
</evidence>
<gene>
    <name evidence="2" type="ORF">PGX00_16945</name>
</gene>
<dbReference type="EMBL" id="JAQLOI010000003">
    <property type="protein sequence ID" value="MDB1125239.1"/>
    <property type="molecule type" value="Genomic_DNA"/>
</dbReference>
<dbReference type="PANTHER" id="PTHR30535:SF34">
    <property type="entry name" value="MOLYBDATE-BINDING PROTEIN MOLA"/>
    <property type="match status" value="1"/>
</dbReference>